<keyword evidence="2" id="KW-1133">Transmembrane helix</keyword>
<evidence type="ECO:0000256" key="1">
    <source>
        <dbReference type="SAM" id="Coils"/>
    </source>
</evidence>
<feature type="transmembrane region" description="Helical" evidence="2">
    <location>
        <begin position="13"/>
        <end position="32"/>
    </location>
</feature>
<dbReference type="EMBL" id="CAADFJ010000334">
    <property type="protein sequence ID" value="VFK06213.1"/>
    <property type="molecule type" value="Genomic_DNA"/>
</dbReference>
<keyword evidence="2" id="KW-0472">Membrane</keyword>
<evidence type="ECO:0000313" key="5">
    <source>
        <dbReference type="EMBL" id="VFK06213.1"/>
    </source>
</evidence>
<feature type="coiled-coil region" evidence="1">
    <location>
        <begin position="56"/>
        <end position="83"/>
    </location>
</feature>
<reference evidence="4" key="1">
    <citation type="submission" date="2019-02" db="EMBL/GenBank/DDBJ databases">
        <authorList>
            <person name="Gruber-Vodicka R. H."/>
            <person name="Seah K. B. B."/>
        </authorList>
    </citation>
    <scope>NUCLEOTIDE SEQUENCE</scope>
    <source>
        <strain evidence="5">BECK_SA2B12</strain>
        <strain evidence="4">BECK_SA2B15</strain>
        <strain evidence="3">BECK_SA2B20</strain>
    </source>
</reference>
<dbReference type="EMBL" id="CAADFG010000339">
    <property type="protein sequence ID" value="VFK03609.1"/>
    <property type="molecule type" value="Genomic_DNA"/>
</dbReference>
<proteinExistence type="predicted"/>
<organism evidence="4">
    <name type="scientific">Candidatus Kentrum eta</name>
    <dbReference type="NCBI Taxonomy" id="2126337"/>
    <lineage>
        <taxon>Bacteria</taxon>
        <taxon>Pseudomonadati</taxon>
        <taxon>Pseudomonadota</taxon>
        <taxon>Gammaproteobacteria</taxon>
        <taxon>Candidatus Kentrum</taxon>
    </lineage>
</organism>
<gene>
    <name evidence="4" type="ORF">BECKH772A_GA0070896_103392</name>
    <name evidence="3" type="ORF">BECKH772B_GA0070898_1001831</name>
    <name evidence="5" type="ORF">BECKH772C_GA0070978_103342</name>
</gene>
<keyword evidence="1" id="KW-0175">Coiled coil</keyword>
<protein>
    <submittedName>
        <fullName evidence="4">Uncharacterized protein</fullName>
    </submittedName>
</protein>
<name>A0A450VFL4_9GAMM</name>
<keyword evidence="2" id="KW-0812">Transmembrane</keyword>
<accession>A0A450VFL4</accession>
<evidence type="ECO:0000313" key="4">
    <source>
        <dbReference type="EMBL" id="VFK03609.1"/>
    </source>
</evidence>
<sequence length="90" mass="10105">MLPAGTRKPLIDTVVLILVGVVIGTGATIFTFNSDIARLDEAVRHLDEGTAHMVRRDAIQKSNDRLNEDIDRLEDKIDRYLECKLEGVEK</sequence>
<evidence type="ECO:0000256" key="2">
    <source>
        <dbReference type="SAM" id="Phobius"/>
    </source>
</evidence>
<evidence type="ECO:0000313" key="3">
    <source>
        <dbReference type="EMBL" id="VFJ91534.1"/>
    </source>
</evidence>
<dbReference type="EMBL" id="CAADFI010000018">
    <property type="protein sequence ID" value="VFJ91534.1"/>
    <property type="molecule type" value="Genomic_DNA"/>
</dbReference>
<dbReference type="AlphaFoldDB" id="A0A450VFL4"/>